<name>A0ABV4EE65_9GAMM</name>
<dbReference type="PANTHER" id="PTHR30537">
    <property type="entry name" value="HTH-TYPE TRANSCRIPTIONAL REGULATOR"/>
    <property type="match status" value="1"/>
</dbReference>
<evidence type="ECO:0000259" key="5">
    <source>
        <dbReference type="PROSITE" id="PS50931"/>
    </source>
</evidence>
<feature type="domain" description="HTH lysR-type" evidence="5">
    <location>
        <begin position="8"/>
        <end position="65"/>
    </location>
</feature>
<dbReference type="Pfam" id="PF03466">
    <property type="entry name" value="LysR_substrate"/>
    <property type="match status" value="1"/>
</dbReference>
<dbReference type="PROSITE" id="PS50931">
    <property type="entry name" value="HTH_LYSR"/>
    <property type="match status" value="1"/>
</dbReference>
<sequence length="309" mass="34127">MSTELTAESLRGITNFVITAKSSSFTEAAEQLGITKSAVGKSVARLEERLGTRLFHRSTRKLSLTSDGEAYLTSCLSALEILDSAENMLSRRQDNPAGTVRIDMPASFGRNLMMPILLELTARYPALRLALTFNDRLIDPVEEGVDLVLRLGELQSTDELIARRLSRQRLFLCASPGYLEQHGVPDDIEALKKHRCIMGFRRGAPLAWRLRPVAEREIKFISGTAHQISDGDAMLLACLAGAGIAQFPESMVGSHITAGHLVTIMADHMPVPVALSVVWPRTRHLIPKVRIIVDELLKKADEGYFGELR</sequence>
<dbReference type="InterPro" id="IPR058163">
    <property type="entry name" value="LysR-type_TF_proteobact-type"/>
</dbReference>
<evidence type="ECO:0000313" key="7">
    <source>
        <dbReference type="Proteomes" id="UP001565243"/>
    </source>
</evidence>
<dbReference type="Proteomes" id="UP001565243">
    <property type="component" value="Unassembled WGS sequence"/>
</dbReference>
<keyword evidence="7" id="KW-1185">Reference proteome</keyword>
<evidence type="ECO:0000256" key="1">
    <source>
        <dbReference type="ARBA" id="ARBA00009437"/>
    </source>
</evidence>
<reference evidence="6 7" key="1">
    <citation type="submission" date="2024-07" db="EMBL/GenBank/DDBJ databases">
        <authorList>
            <person name="Hebao G."/>
        </authorList>
    </citation>
    <scope>NUCLEOTIDE SEQUENCE [LARGE SCALE GENOMIC DNA]</scope>
    <source>
        <strain evidence="6 7">ACCC 02193</strain>
    </source>
</reference>
<organism evidence="6 7">
    <name type="scientific">Erwinia aeris</name>
    <dbReference type="NCBI Taxonomy" id="3239803"/>
    <lineage>
        <taxon>Bacteria</taxon>
        <taxon>Pseudomonadati</taxon>
        <taxon>Pseudomonadota</taxon>
        <taxon>Gammaproteobacteria</taxon>
        <taxon>Enterobacterales</taxon>
        <taxon>Erwiniaceae</taxon>
        <taxon>Erwinia</taxon>
    </lineage>
</organism>
<protein>
    <submittedName>
        <fullName evidence="6">LysR family transcriptional regulator</fullName>
    </submittedName>
</protein>
<keyword evidence="3" id="KW-0238">DNA-binding</keyword>
<dbReference type="Gene3D" id="3.40.190.290">
    <property type="match status" value="1"/>
</dbReference>
<evidence type="ECO:0000256" key="2">
    <source>
        <dbReference type="ARBA" id="ARBA00023015"/>
    </source>
</evidence>
<keyword evidence="4" id="KW-0804">Transcription</keyword>
<dbReference type="EMBL" id="JBGFFX010000020">
    <property type="protein sequence ID" value="MEY8773227.1"/>
    <property type="molecule type" value="Genomic_DNA"/>
</dbReference>
<dbReference type="RefSeq" id="WP_253461429.1">
    <property type="nucleotide sequence ID" value="NZ_JBGFFX010000020.1"/>
</dbReference>
<dbReference type="InterPro" id="IPR000847">
    <property type="entry name" value="LysR_HTH_N"/>
</dbReference>
<comment type="similarity">
    <text evidence="1">Belongs to the LysR transcriptional regulatory family.</text>
</comment>
<evidence type="ECO:0000256" key="3">
    <source>
        <dbReference type="ARBA" id="ARBA00023125"/>
    </source>
</evidence>
<evidence type="ECO:0000256" key="4">
    <source>
        <dbReference type="ARBA" id="ARBA00023163"/>
    </source>
</evidence>
<dbReference type="Gene3D" id="1.10.10.10">
    <property type="entry name" value="Winged helix-like DNA-binding domain superfamily/Winged helix DNA-binding domain"/>
    <property type="match status" value="1"/>
</dbReference>
<keyword evidence="2" id="KW-0805">Transcription regulation</keyword>
<dbReference type="PANTHER" id="PTHR30537:SF5">
    <property type="entry name" value="HTH-TYPE TRANSCRIPTIONAL ACTIVATOR TTDR-RELATED"/>
    <property type="match status" value="1"/>
</dbReference>
<proteinExistence type="inferred from homology"/>
<dbReference type="PRINTS" id="PR00039">
    <property type="entry name" value="HTHLYSR"/>
</dbReference>
<dbReference type="InterPro" id="IPR036390">
    <property type="entry name" value="WH_DNA-bd_sf"/>
</dbReference>
<dbReference type="CDD" id="cd08475">
    <property type="entry name" value="PBP2_CrgA_like_6"/>
    <property type="match status" value="1"/>
</dbReference>
<evidence type="ECO:0000313" key="6">
    <source>
        <dbReference type="EMBL" id="MEY8773227.1"/>
    </source>
</evidence>
<gene>
    <name evidence="6" type="ORF">AB6T85_22745</name>
</gene>
<dbReference type="Pfam" id="PF00126">
    <property type="entry name" value="HTH_1"/>
    <property type="match status" value="1"/>
</dbReference>
<comment type="caution">
    <text evidence="6">The sequence shown here is derived from an EMBL/GenBank/DDBJ whole genome shotgun (WGS) entry which is preliminary data.</text>
</comment>
<dbReference type="InterPro" id="IPR036388">
    <property type="entry name" value="WH-like_DNA-bd_sf"/>
</dbReference>
<accession>A0ABV4EE65</accession>
<dbReference type="SUPFAM" id="SSF53850">
    <property type="entry name" value="Periplasmic binding protein-like II"/>
    <property type="match status" value="1"/>
</dbReference>
<dbReference type="InterPro" id="IPR005119">
    <property type="entry name" value="LysR_subst-bd"/>
</dbReference>
<dbReference type="SUPFAM" id="SSF46785">
    <property type="entry name" value="Winged helix' DNA-binding domain"/>
    <property type="match status" value="1"/>
</dbReference>